<dbReference type="Pfam" id="PF01359">
    <property type="entry name" value="Transposase_1"/>
    <property type="match status" value="1"/>
</dbReference>
<dbReference type="InterPro" id="IPR036397">
    <property type="entry name" value="RNaseH_sf"/>
</dbReference>
<dbReference type="GO" id="GO:0003676">
    <property type="term" value="F:nucleic acid binding"/>
    <property type="evidence" value="ECO:0007669"/>
    <property type="project" value="InterPro"/>
</dbReference>
<dbReference type="Proteomes" id="UP000299102">
    <property type="component" value="Unassembled WGS sequence"/>
</dbReference>
<organism evidence="2 3">
    <name type="scientific">Eumeta variegata</name>
    <name type="common">Bagworm moth</name>
    <name type="synonym">Eumeta japonica</name>
    <dbReference type="NCBI Taxonomy" id="151549"/>
    <lineage>
        <taxon>Eukaryota</taxon>
        <taxon>Metazoa</taxon>
        <taxon>Ecdysozoa</taxon>
        <taxon>Arthropoda</taxon>
        <taxon>Hexapoda</taxon>
        <taxon>Insecta</taxon>
        <taxon>Pterygota</taxon>
        <taxon>Neoptera</taxon>
        <taxon>Endopterygota</taxon>
        <taxon>Lepidoptera</taxon>
        <taxon>Glossata</taxon>
        <taxon>Ditrysia</taxon>
        <taxon>Tineoidea</taxon>
        <taxon>Psychidae</taxon>
        <taxon>Oiketicinae</taxon>
        <taxon>Eumeta</taxon>
    </lineage>
</organism>
<keyword evidence="3" id="KW-1185">Reference proteome</keyword>
<accession>A0A4C1W4H8</accession>
<dbReference type="OrthoDB" id="616263at2759"/>
<evidence type="ECO:0000313" key="3">
    <source>
        <dbReference type="Proteomes" id="UP000299102"/>
    </source>
</evidence>
<evidence type="ECO:0000256" key="1">
    <source>
        <dbReference type="SAM" id="MobiDB-lite"/>
    </source>
</evidence>
<sequence>MFTDNEKWITNNKNVRKRSWPKGKQASQSIAKSGLTCSKLMLCVWWDWKGSIHYEILLTGKTGKREKWPESIHNGWDFSPKLRQATPIFSDSPIIVSLVAKCQCIHYKL</sequence>
<protein>
    <submittedName>
        <fullName evidence="2">Mariner Mos1 transposase</fullName>
    </submittedName>
</protein>
<dbReference type="Gene3D" id="3.30.420.10">
    <property type="entry name" value="Ribonuclease H-like superfamily/Ribonuclease H"/>
    <property type="match status" value="1"/>
</dbReference>
<dbReference type="EMBL" id="BGZK01000475">
    <property type="protein sequence ID" value="GBP45961.1"/>
    <property type="molecule type" value="Genomic_DNA"/>
</dbReference>
<feature type="region of interest" description="Disordered" evidence="1">
    <location>
        <begin position="1"/>
        <end position="28"/>
    </location>
</feature>
<name>A0A4C1W4H8_EUMVA</name>
<evidence type="ECO:0000313" key="2">
    <source>
        <dbReference type="EMBL" id="GBP45961.1"/>
    </source>
</evidence>
<gene>
    <name evidence="2" type="ORF">EVAR_24154_1</name>
</gene>
<reference evidence="2 3" key="1">
    <citation type="journal article" date="2019" name="Commun. Biol.">
        <title>The bagworm genome reveals a unique fibroin gene that provides high tensile strength.</title>
        <authorList>
            <person name="Kono N."/>
            <person name="Nakamura H."/>
            <person name="Ohtoshi R."/>
            <person name="Tomita M."/>
            <person name="Numata K."/>
            <person name="Arakawa K."/>
        </authorList>
    </citation>
    <scope>NUCLEOTIDE SEQUENCE [LARGE SCALE GENOMIC DNA]</scope>
</reference>
<dbReference type="InterPro" id="IPR001888">
    <property type="entry name" value="Transposase_1"/>
</dbReference>
<dbReference type="AlphaFoldDB" id="A0A4C1W4H8"/>
<comment type="caution">
    <text evidence="2">The sequence shown here is derived from an EMBL/GenBank/DDBJ whole genome shotgun (WGS) entry which is preliminary data.</text>
</comment>
<proteinExistence type="predicted"/>